<feature type="chain" id="PRO_5038047408" evidence="2">
    <location>
        <begin position="25"/>
        <end position="178"/>
    </location>
</feature>
<dbReference type="NCBIfam" id="TIGR04183">
    <property type="entry name" value="Por_Secre_tail"/>
    <property type="match status" value="1"/>
</dbReference>
<gene>
    <name evidence="4" type="ORF">H7U19_03935</name>
</gene>
<dbReference type="Proteomes" id="UP000656244">
    <property type="component" value="Unassembled WGS sequence"/>
</dbReference>
<dbReference type="RefSeq" id="WP_186559051.1">
    <property type="nucleotide sequence ID" value="NZ_JACNMF010000001.1"/>
</dbReference>
<evidence type="ECO:0000313" key="5">
    <source>
        <dbReference type="Proteomes" id="UP000656244"/>
    </source>
</evidence>
<organism evidence="4 5">
    <name type="scientific">Hyunsoonleella aquatilis</name>
    <dbReference type="NCBI Taxonomy" id="2762758"/>
    <lineage>
        <taxon>Bacteria</taxon>
        <taxon>Pseudomonadati</taxon>
        <taxon>Bacteroidota</taxon>
        <taxon>Flavobacteriia</taxon>
        <taxon>Flavobacteriales</taxon>
        <taxon>Flavobacteriaceae</taxon>
    </lineage>
</organism>
<evidence type="ECO:0000313" key="4">
    <source>
        <dbReference type="EMBL" id="MBC3757538.1"/>
    </source>
</evidence>
<dbReference type="Gene3D" id="2.60.40.3080">
    <property type="match status" value="1"/>
</dbReference>
<sequence>MKIKTINILGFLMLALGVVCSAGGQDTAGQKTYKIIRSSLGSGGSSKTFATSKGQYKVSQSIGQSSVIGTYSRSGYYLRQGYQQPSSKIRIAKTSDENNLLATVLPNPFNHKISVSFSEKTDAPISVLIYDISGKLIYTKDFSPSKNIQIDLGHVSMGSYLLKAFSNGKAFNAKLIKQ</sequence>
<feature type="domain" description="Secretion system C-terminal sorting" evidence="3">
    <location>
        <begin position="105"/>
        <end position="176"/>
    </location>
</feature>
<dbReference type="InterPro" id="IPR026444">
    <property type="entry name" value="Secre_tail"/>
</dbReference>
<evidence type="ECO:0000259" key="3">
    <source>
        <dbReference type="Pfam" id="PF18962"/>
    </source>
</evidence>
<feature type="signal peptide" evidence="2">
    <location>
        <begin position="1"/>
        <end position="24"/>
    </location>
</feature>
<evidence type="ECO:0000256" key="1">
    <source>
        <dbReference type="ARBA" id="ARBA00022729"/>
    </source>
</evidence>
<dbReference type="AlphaFoldDB" id="A0A923KK74"/>
<proteinExistence type="predicted"/>
<comment type="caution">
    <text evidence="4">The sequence shown here is derived from an EMBL/GenBank/DDBJ whole genome shotgun (WGS) entry which is preliminary data.</text>
</comment>
<name>A0A923KK74_9FLAO</name>
<reference evidence="4" key="1">
    <citation type="submission" date="2020-08" db="EMBL/GenBank/DDBJ databases">
        <title>Hyunsoonleella sp. strain SJ7 genome sequencing and assembly.</title>
        <authorList>
            <person name="Kim I."/>
        </authorList>
    </citation>
    <scope>NUCLEOTIDE SEQUENCE</scope>
    <source>
        <strain evidence="4">SJ7</strain>
    </source>
</reference>
<keyword evidence="1 2" id="KW-0732">Signal</keyword>
<dbReference type="EMBL" id="JACNMF010000001">
    <property type="protein sequence ID" value="MBC3757538.1"/>
    <property type="molecule type" value="Genomic_DNA"/>
</dbReference>
<accession>A0A923KK74</accession>
<dbReference type="Pfam" id="PF18962">
    <property type="entry name" value="Por_Secre_tail"/>
    <property type="match status" value="1"/>
</dbReference>
<protein>
    <submittedName>
        <fullName evidence="4">T9SS type A sorting domain-containing protein</fullName>
    </submittedName>
</protein>
<keyword evidence="5" id="KW-1185">Reference proteome</keyword>
<evidence type="ECO:0000256" key="2">
    <source>
        <dbReference type="SAM" id="SignalP"/>
    </source>
</evidence>